<keyword evidence="8" id="KW-1185">Reference proteome</keyword>
<evidence type="ECO:0000256" key="5">
    <source>
        <dbReference type="ARBA" id="ARBA00023136"/>
    </source>
</evidence>
<evidence type="ECO:0000256" key="6">
    <source>
        <dbReference type="SAM" id="Phobius"/>
    </source>
</evidence>
<dbReference type="GO" id="GO:0016020">
    <property type="term" value="C:membrane"/>
    <property type="evidence" value="ECO:0007669"/>
    <property type="project" value="UniProtKB-SubCell"/>
</dbReference>
<evidence type="ECO:0008006" key="9">
    <source>
        <dbReference type="Google" id="ProtNLM"/>
    </source>
</evidence>
<feature type="transmembrane region" description="Helical" evidence="6">
    <location>
        <begin position="164"/>
        <end position="181"/>
    </location>
</feature>
<organism evidence="7 8">
    <name type="scientific">Mortierella isabellina</name>
    <name type="common">Filamentous fungus</name>
    <name type="synonym">Umbelopsis isabellina</name>
    <dbReference type="NCBI Taxonomy" id="91625"/>
    <lineage>
        <taxon>Eukaryota</taxon>
        <taxon>Fungi</taxon>
        <taxon>Fungi incertae sedis</taxon>
        <taxon>Mucoromycota</taxon>
        <taxon>Mucoromycotina</taxon>
        <taxon>Umbelopsidomycetes</taxon>
        <taxon>Umbelopsidales</taxon>
        <taxon>Umbelopsidaceae</taxon>
        <taxon>Umbelopsis</taxon>
    </lineage>
</organism>
<dbReference type="Pfam" id="PF07947">
    <property type="entry name" value="YhhN"/>
    <property type="match status" value="1"/>
</dbReference>
<feature type="transmembrane region" description="Helical" evidence="6">
    <location>
        <begin position="110"/>
        <end position="128"/>
    </location>
</feature>
<feature type="transmembrane region" description="Helical" evidence="6">
    <location>
        <begin position="79"/>
        <end position="98"/>
    </location>
</feature>
<dbReference type="EMBL" id="JAEPQZ010000002">
    <property type="protein sequence ID" value="KAG2184653.1"/>
    <property type="molecule type" value="Genomic_DNA"/>
</dbReference>
<keyword evidence="5 6" id="KW-0472">Membrane</keyword>
<evidence type="ECO:0000256" key="4">
    <source>
        <dbReference type="ARBA" id="ARBA00022989"/>
    </source>
</evidence>
<evidence type="ECO:0000313" key="7">
    <source>
        <dbReference type="EMBL" id="KAG2184653.1"/>
    </source>
</evidence>
<gene>
    <name evidence="7" type="ORF">INT43_000566</name>
</gene>
<dbReference type="OrthoDB" id="2133758at2759"/>
<feature type="transmembrane region" description="Helical" evidence="6">
    <location>
        <begin position="140"/>
        <end position="157"/>
    </location>
</feature>
<evidence type="ECO:0000256" key="3">
    <source>
        <dbReference type="ARBA" id="ARBA00022692"/>
    </source>
</evidence>
<dbReference type="PANTHER" id="PTHR31885:SF6">
    <property type="entry name" value="GH04784P"/>
    <property type="match status" value="1"/>
</dbReference>
<comment type="caution">
    <text evidence="7">The sequence shown here is derived from an EMBL/GenBank/DDBJ whole genome shotgun (WGS) entry which is preliminary data.</text>
</comment>
<dbReference type="AlphaFoldDB" id="A0A8H7Q2D3"/>
<name>A0A8H7Q2D3_MORIS</name>
<dbReference type="InterPro" id="IPR012506">
    <property type="entry name" value="TMEM86B-like"/>
</dbReference>
<keyword evidence="4 6" id="KW-1133">Transmembrane helix</keyword>
<feature type="transmembrane region" description="Helical" evidence="6">
    <location>
        <begin position="193"/>
        <end position="212"/>
    </location>
</feature>
<accession>A0A8H7Q2D3</accession>
<dbReference type="Proteomes" id="UP000654370">
    <property type="component" value="Unassembled WGS sequence"/>
</dbReference>
<proteinExistence type="inferred from homology"/>
<reference evidence="7" key="1">
    <citation type="submission" date="2020-12" db="EMBL/GenBank/DDBJ databases">
        <title>Metabolic potential, ecology and presence of endohyphal bacteria is reflected in genomic diversity of Mucoromycotina.</title>
        <authorList>
            <person name="Muszewska A."/>
            <person name="Okrasinska A."/>
            <person name="Steczkiewicz K."/>
            <person name="Drgas O."/>
            <person name="Orlowska M."/>
            <person name="Perlinska-Lenart U."/>
            <person name="Aleksandrzak-Piekarczyk T."/>
            <person name="Szatraj K."/>
            <person name="Zielenkiewicz U."/>
            <person name="Pilsyk S."/>
            <person name="Malc E."/>
            <person name="Mieczkowski P."/>
            <person name="Kruszewska J.S."/>
            <person name="Biernat P."/>
            <person name="Pawlowska J."/>
        </authorList>
    </citation>
    <scope>NUCLEOTIDE SEQUENCE</scope>
    <source>
        <strain evidence="7">WA0000067209</strain>
    </source>
</reference>
<sequence>MDYVGVWISTIAQVGLLWSVYHELIGGVYLFKPISSFGFLVTYIESPHGPAKHGSLIGKGLLFGALGDIMLMFKPDWAFLLGLVSFLLSHICYTLAFVKLGVRWTSTASLIGVASSTAVLSQLLPWLIPNVEADMKIPVLVYMCAIIIMVIASLGSAANSERPLAQVLGAIAFMISDIFVAREKFVVAGFENAGIGLPLYFYAQIAIAYSAWRR</sequence>
<evidence type="ECO:0000313" key="8">
    <source>
        <dbReference type="Proteomes" id="UP000654370"/>
    </source>
</evidence>
<dbReference type="PANTHER" id="PTHR31885">
    <property type="entry name" value="GH04784P"/>
    <property type="match status" value="1"/>
</dbReference>
<protein>
    <recommendedName>
        <fullName evidence="9">Lysoplasmalogenase</fullName>
    </recommendedName>
</protein>
<evidence type="ECO:0000256" key="1">
    <source>
        <dbReference type="ARBA" id="ARBA00004141"/>
    </source>
</evidence>
<comment type="similarity">
    <text evidence="2">Belongs to the TMEM86 family.</text>
</comment>
<evidence type="ECO:0000256" key="2">
    <source>
        <dbReference type="ARBA" id="ARBA00007375"/>
    </source>
</evidence>
<keyword evidence="3 6" id="KW-0812">Transmembrane</keyword>
<dbReference type="GO" id="GO:0016787">
    <property type="term" value="F:hydrolase activity"/>
    <property type="evidence" value="ECO:0007669"/>
    <property type="project" value="TreeGrafter"/>
</dbReference>
<comment type="subcellular location">
    <subcellularLocation>
        <location evidence="1">Membrane</location>
        <topology evidence="1">Multi-pass membrane protein</topology>
    </subcellularLocation>
</comment>